<evidence type="ECO:0000313" key="7">
    <source>
        <dbReference type="EMBL" id="SFU62562.1"/>
    </source>
</evidence>
<evidence type="ECO:0000259" key="2">
    <source>
        <dbReference type="PROSITE" id="PS51372"/>
    </source>
</evidence>
<sequence>MKIDKVYNNNVVLAKGDDGEEIIVMGRGLGFQKKPGDEIDTALVEKTFVMQDKDTTNELTRVYLDLSPAETEVVLDIIKHGQEVLGTTFDTAFYIALADHLHYTLQRTRENITIQNPLSWEIRKFFPKEYQLGRDALKIIFEKLGVILPDDEISSIALHFINAQKDSGMVEQNYQISKIVTDILGIVRLFYGKVVDEDSVSYNRFITHIQYFAQRVVNGVVQGKNDSFLYEQVKLNYPVAFSCSEKIKNYIESSYDFPMSRDEQVYITIHIQRLETSHN</sequence>
<dbReference type="OMA" id="FYPQEFA"/>
<dbReference type="InterPro" id="IPR011608">
    <property type="entry name" value="PRD"/>
</dbReference>
<dbReference type="EMBL" id="LS483409">
    <property type="protein sequence ID" value="SQG79560.1"/>
    <property type="molecule type" value="Genomic_DNA"/>
</dbReference>
<proteinExistence type="predicted"/>
<dbReference type="InterPro" id="IPR004341">
    <property type="entry name" value="CAT_RNA-bd_dom"/>
</dbReference>
<reference evidence="6" key="7">
    <citation type="submission" date="2019-04" db="EMBL/GenBank/DDBJ databases">
        <title>Evolution of Biomass-Degrading Anaerobic Consortia Revealed by Metagenomics.</title>
        <authorList>
            <person name="Peng X."/>
        </authorList>
    </citation>
    <scope>NUCLEOTIDE SEQUENCE</scope>
    <source>
        <strain evidence="6">SIG195</strain>
    </source>
</reference>
<dbReference type="InterPro" id="IPR036634">
    <property type="entry name" value="PRD_sf"/>
</dbReference>
<dbReference type="PANTHER" id="PTHR30185:SF15">
    <property type="entry name" value="CRYPTIC BETA-GLUCOSIDE BGL OPERON ANTITERMINATOR"/>
    <property type="match status" value="1"/>
</dbReference>
<dbReference type="Gene3D" id="2.30.24.10">
    <property type="entry name" value="CAT RNA-binding domain"/>
    <property type="match status" value="1"/>
</dbReference>
<dbReference type="RefSeq" id="WP_009854327.1">
    <property type="nucleotide sequence ID" value="NZ_CP054015.1"/>
</dbReference>
<dbReference type="EMBL" id="FPBN01000003">
    <property type="protein sequence ID" value="SFU62562.1"/>
    <property type="molecule type" value="Genomic_DNA"/>
</dbReference>
<dbReference type="EMBL" id="LQXV01000416">
    <property type="protein sequence ID" value="KXU03868.1"/>
    <property type="molecule type" value="Genomic_DNA"/>
</dbReference>
<evidence type="ECO:0000313" key="5">
    <source>
        <dbReference type="EMBL" id="KXU03868.1"/>
    </source>
</evidence>
<dbReference type="PROSITE" id="PS51372">
    <property type="entry name" value="PRD_2"/>
    <property type="match status" value="2"/>
</dbReference>
<dbReference type="GO" id="GO:0006355">
    <property type="term" value="P:regulation of DNA-templated transcription"/>
    <property type="evidence" value="ECO:0007669"/>
    <property type="project" value="InterPro"/>
</dbReference>
<dbReference type="AlphaFoldDB" id="A0A060RLL9"/>
<reference evidence="12" key="5">
    <citation type="submission" date="2016-10" db="EMBL/GenBank/DDBJ databases">
        <authorList>
            <person name="Varghese N."/>
            <person name="Submissions S."/>
        </authorList>
    </citation>
    <scope>NUCLEOTIDE SEQUENCE [LARGE SCALE GENOMIC DNA]</scope>
    <source>
        <strain evidence="12">LMG 15572</strain>
    </source>
</reference>
<evidence type="ECO:0000313" key="3">
    <source>
        <dbReference type="EMBL" id="CDO18939.1"/>
    </source>
</evidence>
<accession>A0A060RLL9</accession>
<gene>
    <name evidence="8" type="primary">bglG</name>
    <name evidence="3" type="ORF">BN963_SGAL_02146</name>
    <name evidence="6" type="ORF">E7156_01505</name>
    <name evidence="8" type="ORF">NCTC13773_01370</name>
    <name evidence="7" type="ORF">SAMN05660328_103232</name>
    <name evidence="4" type="ORF">SGADD02_01031</name>
    <name evidence="5" type="ORF">SGADD03_02084</name>
</gene>
<dbReference type="Pfam" id="PF03123">
    <property type="entry name" value="CAT_RBD"/>
    <property type="match status" value="1"/>
</dbReference>
<dbReference type="SUPFAM" id="SSF50151">
    <property type="entry name" value="SacY-like RNA-binding domain"/>
    <property type="match status" value="1"/>
</dbReference>
<evidence type="ECO:0000313" key="6">
    <source>
        <dbReference type="EMBL" id="MBE6163998.1"/>
    </source>
</evidence>
<dbReference type="EMBL" id="LQOF01000225">
    <property type="protein sequence ID" value="KXT68422.1"/>
    <property type="molecule type" value="Genomic_DNA"/>
</dbReference>
<reference evidence="8 13" key="6">
    <citation type="submission" date="2018-06" db="EMBL/GenBank/DDBJ databases">
        <authorList>
            <consortium name="Pathogen Informatics"/>
            <person name="Doyle S."/>
        </authorList>
    </citation>
    <scope>NUCLEOTIDE SEQUENCE [LARGE SCALE GENOMIC DNA]</scope>
    <source>
        <strain evidence="8 13">NCTC13773</strain>
    </source>
</reference>
<keyword evidence="12" id="KW-1185">Reference proteome</keyword>
<dbReference type="Proteomes" id="UP000027584">
    <property type="component" value="Unassembled WGS sequence"/>
</dbReference>
<dbReference type="Proteomes" id="UP000700800">
    <property type="component" value="Unassembled WGS sequence"/>
</dbReference>
<evidence type="ECO:0000256" key="1">
    <source>
        <dbReference type="ARBA" id="ARBA00022737"/>
    </source>
</evidence>
<dbReference type="SMART" id="SM01061">
    <property type="entry name" value="CAT_RBD"/>
    <property type="match status" value="1"/>
</dbReference>
<reference evidence="7" key="4">
    <citation type="submission" date="2016-10" db="EMBL/GenBank/DDBJ databases">
        <authorList>
            <person name="de Groot N.N."/>
        </authorList>
    </citation>
    <scope>NUCLEOTIDE SEQUENCE [LARGE SCALE GENOMIC DNA]</scope>
    <source>
        <strain evidence="7">LMG 15572</strain>
    </source>
</reference>
<dbReference type="SUPFAM" id="SSF63520">
    <property type="entry name" value="PTS-regulatory domain, PRD"/>
    <property type="match status" value="2"/>
</dbReference>
<dbReference type="Gene3D" id="1.10.1790.10">
    <property type="entry name" value="PRD domain"/>
    <property type="match status" value="2"/>
</dbReference>
<dbReference type="Pfam" id="PF00874">
    <property type="entry name" value="PRD"/>
    <property type="match status" value="2"/>
</dbReference>
<reference evidence="3 9" key="1">
    <citation type="submission" date="2014-02" db="EMBL/GenBank/DDBJ databases">
        <authorList>
            <person name="Manrique M."/>
        </authorList>
    </citation>
    <scope>NUCLEOTIDE SEQUENCE [LARGE SCALE GENOMIC DNA]</scope>
    <source>
        <strain evidence="3 9">LMG17956</strain>
    </source>
</reference>
<reference evidence="3 9" key="2">
    <citation type="submission" date="2014-05" db="EMBL/GenBank/DDBJ databases">
        <title>Genome sequence of Streptococcus gallolyticus.</title>
        <authorList>
            <person name="Del Campo R."/>
        </authorList>
    </citation>
    <scope>NUCLEOTIDE SEQUENCE [LARGE SCALE GENOMIC DNA]</scope>
    <source>
        <strain evidence="3 9">LMG17956</strain>
    </source>
</reference>
<dbReference type="EMBL" id="SVAF01000003">
    <property type="protein sequence ID" value="MBE6163998.1"/>
    <property type="molecule type" value="Genomic_DNA"/>
</dbReference>
<dbReference type="InterPro" id="IPR050661">
    <property type="entry name" value="BglG_antiterminators"/>
</dbReference>
<keyword evidence="1" id="KW-0677">Repeat</keyword>
<dbReference type="EMBL" id="CCBC010000211">
    <property type="protein sequence ID" value="CDO18939.1"/>
    <property type="molecule type" value="Genomic_DNA"/>
</dbReference>
<evidence type="ECO:0000313" key="12">
    <source>
        <dbReference type="Proteomes" id="UP000183629"/>
    </source>
</evidence>
<dbReference type="PATRIC" id="fig|315405.11.peg.1223"/>
<dbReference type="NCBIfam" id="NF046042">
    <property type="entry name" value="LicT"/>
    <property type="match status" value="1"/>
</dbReference>
<evidence type="ECO:0000313" key="11">
    <source>
        <dbReference type="Proteomes" id="UP000071927"/>
    </source>
</evidence>
<evidence type="ECO:0000313" key="10">
    <source>
        <dbReference type="Proteomes" id="UP000070198"/>
    </source>
</evidence>
<name>A0A060RLL9_9STRE</name>
<dbReference type="GeneID" id="57922303"/>
<reference evidence="10 11" key="3">
    <citation type="submission" date="2016-01" db="EMBL/GenBank/DDBJ databases">
        <title>Highly variable Streptococcus oralis are common among viridans streptococci isolated from primates.</title>
        <authorList>
            <person name="Denapaite D."/>
            <person name="Rieger M."/>
            <person name="Koendgen S."/>
            <person name="Brueckner R."/>
            <person name="Ochigava I."/>
            <person name="Kappeler P."/>
            <person name="Maetz-Rensing K."/>
            <person name="Leendertz F."/>
            <person name="Hakenbeck R."/>
        </authorList>
    </citation>
    <scope>NUCLEOTIDE SEQUENCE [LARGE SCALE GENOMIC DNA]</scope>
    <source>
        <strain evidence="4 10">DD02</strain>
        <strain evidence="5 11">DD03</strain>
    </source>
</reference>
<dbReference type="PANTHER" id="PTHR30185">
    <property type="entry name" value="CRYPTIC BETA-GLUCOSIDE BGL OPERON ANTITERMINATOR"/>
    <property type="match status" value="1"/>
</dbReference>
<evidence type="ECO:0000313" key="9">
    <source>
        <dbReference type="Proteomes" id="UP000027584"/>
    </source>
</evidence>
<dbReference type="Proteomes" id="UP000071927">
    <property type="component" value="Unassembled WGS sequence"/>
</dbReference>
<organism evidence="3 9">
    <name type="scientific">Streptococcus gallolyticus</name>
    <dbReference type="NCBI Taxonomy" id="315405"/>
    <lineage>
        <taxon>Bacteria</taxon>
        <taxon>Bacillati</taxon>
        <taxon>Bacillota</taxon>
        <taxon>Bacilli</taxon>
        <taxon>Lactobacillales</taxon>
        <taxon>Streptococcaceae</taxon>
        <taxon>Streptococcus</taxon>
    </lineage>
</organism>
<evidence type="ECO:0000313" key="4">
    <source>
        <dbReference type="EMBL" id="KXT68422.1"/>
    </source>
</evidence>
<protein>
    <submittedName>
        <fullName evidence="4">Beta-glucoside bgl operon antiterminator, BglG family</fullName>
    </submittedName>
    <submittedName>
        <fullName evidence="8">Beta-glucoside operon transcriptional antiterminator</fullName>
    </submittedName>
    <submittedName>
        <fullName evidence="6">PRD domain-containing protein</fullName>
    </submittedName>
    <submittedName>
        <fullName evidence="3">Putative transcription anti-terminator, BglG fami ly</fullName>
    </submittedName>
    <submittedName>
        <fullName evidence="7">Transcriptional antiterminator, BglG family</fullName>
    </submittedName>
</protein>
<evidence type="ECO:0000313" key="13">
    <source>
        <dbReference type="Proteomes" id="UP000249013"/>
    </source>
</evidence>
<dbReference type="Proteomes" id="UP000183629">
    <property type="component" value="Unassembled WGS sequence"/>
</dbReference>
<dbReference type="InterPro" id="IPR036650">
    <property type="entry name" value="CAT_RNA-bd_dom_sf"/>
</dbReference>
<feature type="domain" description="PRD" evidence="2">
    <location>
        <begin position="171"/>
        <end position="279"/>
    </location>
</feature>
<dbReference type="Proteomes" id="UP000070198">
    <property type="component" value="Unassembled WGS sequence"/>
</dbReference>
<dbReference type="GO" id="GO:0003723">
    <property type="term" value="F:RNA binding"/>
    <property type="evidence" value="ECO:0007669"/>
    <property type="project" value="InterPro"/>
</dbReference>
<feature type="domain" description="PRD" evidence="2">
    <location>
        <begin position="65"/>
        <end position="170"/>
    </location>
</feature>
<dbReference type="Proteomes" id="UP000249013">
    <property type="component" value="Chromosome 1"/>
</dbReference>
<evidence type="ECO:0000313" key="8">
    <source>
        <dbReference type="EMBL" id="SQG79560.1"/>
    </source>
</evidence>